<dbReference type="Gene3D" id="3.30.1340.10">
    <property type="entry name" value="HPr-like"/>
    <property type="match status" value="1"/>
</dbReference>
<evidence type="ECO:0000256" key="2">
    <source>
        <dbReference type="ARBA" id="ARBA00004496"/>
    </source>
</evidence>
<keyword evidence="6" id="KW-0598">Phosphotransferase system</keyword>
<dbReference type="InterPro" id="IPR000032">
    <property type="entry name" value="HPr-like"/>
</dbReference>
<keyword evidence="4" id="KW-0963">Cytoplasm</keyword>
<protein>
    <recommendedName>
        <fullName evidence="3">Phosphocarrier protein HPr</fullName>
    </recommendedName>
</protein>
<dbReference type="RefSeq" id="WP_344913715.1">
    <property type="nucleotide sequence ID" value="NZ_BAAAYO010000013.1"/>
</dbReference>
<dbReference type="InterPro" id="IPR035895">
    <property type="entry name" value="HPr-like_sf"/>
</dbReference>
<name>A0ABV5W1B0_9BACL</name>
<comment type="subcellular location">
    <subcellularLocation>
        <location evidence="2">Cytoplasm</location>
    </subcellularLocation>
</comment>
<keyword evidence="9" id="KW-1185">Reference proteome</keyword>
<dbReference type="PROSITE" id="PS51350">
    <property type="entry name" value="PTS_HPR_DOM"/>
    <property type="match status" value="1"/>
</dbReference>
<dbReference type="SUPFAM" id="SSF55594">
    <property type="entry name" value="HPr-like"/>
    <property type="match status" value="1"/>
</dbReference>
<evidence type="ECO:0000313" key="9">
    <source>
        <dbReference type="Proteomes" id="UP001589619"/>
    </source>
</evidence>
<proteinExistence type="predicted"/>
<sequence>MISKEFKLLNEGGLHARPATFFAETAAKFEASVTVKCKDKQVDGKRVIGLMRLGAKQGDLVTITVDGPDEAEALDSLAGFLEHVDA</sequence>
<keyword evidence="5" id="KW-0762">Sugar transport</keyword>
<dbReference type="Proteomes" id="UP001589619">
    <property type="component" value="Unassembled WGS sequence"/>
</dbReference>
<reference evidence="8 9" key="1">
    <citation type="submission" date="2024-09" db="EMBL/GenBank/DDBJ databases">
        <authorList>
            <person name="Sun Q."/>
            <person name="Mori K."/>
        </authorList>
    </citation>
    <scope>NUCLEOTIDE SEQUENCE [LARGE SCALE GENOMIC DNA]</scope>
    <source>
        <strain evidence="8 9">JCM 12520</strain>
    </source>
</reference>
<evidence type="ECO:0000256" key="6">
    <source>
        <dbReference type="ARBA" id="ARBA00022683"/>
    </source>
</evidence>
<evidence type="ECO:0000256" key="4">
    <source>
        <dbReference type="ARBA" id="ARBA00022490"/>
    </source>
</evidence>
<comment type="caution">
    <text evidence="8">The sequence shown here is derived from an EMBL/GenBank/DDBJ whole genome shotgun (WGS) entry which is preliminary data.</text>
</comment>
<keyword evidence="5" id="KW-0813">Transport</keyword>
<dbReference type="PRINTS" id="PR00107">
    <property type="entry name" value="PHOSPHOCPHPR"/>
</dbReference>
<accession>A0ABV5W1B0</accession>
<evidence type="ECO:0000313" key="8">
    <source>
        <dbReference type="EMBL" id="MFB9754344.1"/>
    </source>
</evidence>
<organism evidence="8 9">
    <name type="scientific">Paenibacillus hodogayensis</name>
    <dbReference type="NCBI Taxonomy" id="279208"/>
    <lineage>
        <taxon>Bacteria</taxon>
        <taxon>Bacillati</taxon>
        <taxon>Bacillota</taxon>
        <taxon>Bacilli</taxon>
        <taxon>Bacillales</taxon>
        <taxon>Paenibacillaceae</taxon>
        <taxon>Paenibacillus</taxon>
    </lineage>
</organism>
<comment type="function">
    <text evidence="1">General (non sugar-specific) component of the phosphoenolpyruvate-dependent sugar phosphotransferase system (sugar PTS). This major carbohydrate active-transport system catalyzes the phosphorylation of incoming sugar substrates concomitantly with their translocation across the cell membrane. The phosphoryl group from phosphoenolpyruvate (PEP) is transferred to the phosphoryl carrier protein HPr by enzyme I. Phospho-HPr then transfers it to the PTS EIIA domain.</text>
</comment>
<evidence type="ECO:0000256" key="1">
    <source>
        <dbReference type="ARBA" id="ARBA00003681"/>
    </source>
</evidence>
<dbReference type="Pfam" id="PF00381">
    <property type="entry name" value="PTS-HPr"/>
    <property type="match status" value="1"/>
</dbReference>
<feature type="domain" description="HPr" evidence="7">
    <location>
        <begin position="1"/>
        <end position="86"/>
    </location>
</feature>
<evidence type="ECO:0000256" key="5">
    <source>
        <dbReference type="ARBA" id="ARBA00022597"/>
    </source>
</evidence>
<gene>
    <name evidence="8" type="ORF">ACFFNY_22465</name>
</gene>
<dbReference type="PANTHER" id="PTHR33705:SF2">
    <property type="entry name" value="PHOSPHOCARRIER PROTEIN NPR"/>
    <property type="match status" value="1"/>
</dbReference>
<dbReference type="PANTHER" id="PTHR33705">
    <property type="entry name" value="PHOSPHOCARRIER PROTEIN HPR"/>
    <property type="match status" value="1"/>
</dbReference>
<dbReference type="EMBL" id="JBHMAG010000014">
    <property type="protein sequence ID" value="MFB9754344.1"/>
    <property type="molecule type" value="Genomic_DNA"/>
</dbReference>
<dbReference type="InterPro" id="IPR001020">
    <property type="entry name" value="PTS_HPr_His_P_site"/>
</dbReference>
<dbReference type="PROSITE" id="PS00369">
    <property type="entry name" value="PTS_HPR_HIS"/>
    <property type="match status" value="1"/>
</dbReference>
<evidence type="ECO:0000256" key="3">
    <source>
        <dbReference type="ARBA" id="ARBA00020422"/>
    </source>
</evidence>
<evidence type="ECO:0000259" key="7">
    <source>
        <dbReference type="PROSITE" id="PS51350"/>
    </source>
</evidence>
<dbReference type="CDD" id="cd00367">
    <property type="entry name" value="PTS-HPr_like"/>
    <property type="match status" value="1"/>
</dbReference>
<dbReference type="InterPro" id="IPR050399">
    <property type="entry name" value="HPr"/>
</dbReference>
<dbReference type="NCBIfam" id="TIGR01003">
    <property type="entry name" value="PTS_HPr_family"/>
    <property type="match status" value="1"/>
</dbReference>